<keyword evidence="1" id="KW-0175">Coiled coil</keyword>
<dbReference type="AlphaFoldDB" id="A0A498SD51"/>
<evidence type="ECO:0000256" key="2">
    <source>
        <dbReference type="SAM" id="MobiDB-lite"/>
    </source>
</evidence>
<name>A0A498SD51_ACAVI</name>
<sequence length="682" mass="78362">MSKQWFVRLTVASVAFFTQTAGSDSMVKARQMSILPFFQNYGTPWIAGPEGHHYQFHLSKQSWNMARESCLALASDLVIISSLQQMNWLISHYPLSNSIMPERTVQIGLALVNKENSTKKEWKWVNNTPLNTTYLEWEMVAINRTEKNLHSTERGRCALLSIDNRILKAIPCDQTPDFDYTNRYICERSHEQHREHEKKNNPFYESFVQLINKLQKGAAVKPEPRTVQLQKVKTEVMDVQGKTEDLSFISRMKENFTNENKKDRLTMIQKIPVKETLTTTDPNVKGIDEIEQKAQEKQKGEEKDKTANGNEPRPKNFAAKLKSIVRKENTKNIEDVLLANRIESGFKHNVTISTNSTNPPKQKSQQSDEFCNENDIAQKDTRQWYEQFGDIFRNLNLFLKQEKSSDLRALLDNNDTNKTLVERLKEALHTKNKTVMSKPDMTEIKKTSHNGIDNQPQFDDSIQKKDNVSNTPTHETDNINSIFLHKKSTARPTVTGRIYDMTRPGKTKIYGKDESEQRSKTNGDGIYELLGQKLKIMLTEHLRNLSNLTTNKSSEEIKSDISEGQINRNEASVYYDIGNDQKLESSSLLFTNRNNATEEATSVHTFITNSQQTTKRSTKSHNETGTLLELSNDIILLEEHKVGGNKTNIKIDIQKAISNMKQNVESASEEIKRLFSHARRWL</sequence>
<dbReference type="InterPro" id="IPR050828">
    <property type="entry name" value="C-type_lectin/matrix_domain"/>
</dbReference>
<feature type="chain" id="PRO_5019816570" description="C-type lectin domain-containing protein" evidence="3">
    <location>
        <begin position="24"/>
        <end position="682"/>
    </location>
</feature>
<feature type="domain" description="C-type lectin" evidence="4">
    <location>
        <begin position="49"/>
        <end position="174"/>
    </location>
</feature>
<evidence type="ECO:0000259" key="4">
    <source>
        <dbReference type="PROSITE" id="PS50041"/>
    </source>
</evidence>
<dbReference type="PANTHER" id="PTHR45710">
    <property type="entry name" value="C-TYPE LECTIN DOMAIN-CONTAINING PROTEIN 180"/>
    <property type="match status" value="1"/>
</dbReference>
<dbReference type="OrthoDB" id="6337382at2759"/>
<feature type="coiled-coil region" evidence="1">
    <location>
        <begin position="650"/>
        <end position="677"/>
    </location>
</feature>
<proteinExistence type="predicted"/>
<evidence type="ECO:0000256" key="3">
    <source>
        <dbReference type="SAM" id="SignalP"/>
    </source>
</evidence>
<protein>
    <recommendedName>
        <fullName evidence="4">C-type lectin domain-containing protein</fullName>
    </recommendedName>
</protein>
<dbReference type="STRING" id="6277.A0A498SD51"/>
<dbReference type="Pfam" id="PF00059">
    <property type="entry name" value="Lectin_C"/>
    <property type="match status" value="1"/>
</dbReference>
<feature type="compositionally biased region" description="Basic and acidic residues" evidence="2">
    <location>
        <begin position="293"/>
        <end position="306"/>
    </location>
</feature>
<dbReference type="InterPro" id="IPR001304">
    <property type="entry name" value="C-type_lectin-like"/>
</dbReference>
<dbReference type="PANTHER" id="PTHR45710:SF38">
    <property type="entry name" value="C-TYPE LECTIN DOMAIN-CONTAINING PROTEIN 180"/>
    <property type="match status" value="1"/>
</dbReference>
<dbReference type="InterPro" id="IPR016186">
    <property type="entry name" value="C-type_lectin-like/link_sf"/>
</dbReference>
<evidence type="ECO:0000256" key="1">
    <source>
        <dbReference type="SAM" id="Coils"/>
    </source>
</evidence>
<feature type="compositionally biased region" description="Polar residues" evidence="2">
    <location>
        <begin position="449"/>
        <end position="460"/>
    </location>
</feature>
<dbReference type="EMBL" id="UPTC01001253">
    <property type="protein sequence ID" value="VBB31485.1"/>
    <property type="molecule type" value="Genomic_DNA"/>
</dbReference>
<accession>A0A498SD51</accession>
<keyword evidence="3" id="KW-0732">Signal</keyword>
<feature type="region of interest" description="Disordered" evidence="2">
    <location>
        <begin position="293"/>
        <end position="315"/>
    </location>
</feature>
<keyword evidence="6" id="KW-1185">Reference proteome</keyword>
<gene>
    <name evidence="5" type="ORF">NAV_LOCUS6276</name>
</gene>
<dbReference type="Proteomes" id="UP000276991">
    <property type="component" value="Unassembled WGS sequence"/>
</dbReference>
<dbReference type="Gene3D" id="3.10.100.10">
    <property type="entry name" value="Mannose-Binding Protein A, subunit A"/>
    <property type="match status" value="1"/>
</dbReference>
<dbReference type="CDD" id="cd00037">
    <property type="entry name" value="CLECT"/>
    <property type="match status" value="1"/>
</dbReference>
<dbReference type="PROSITE" id="PS50041">
    <property type="entry name" value="C_TYPE_LECTIN_2"/>
    <property type="match status" value="1"/>
</dbReference>
<feature type="signal peptide" evidence="3">
    <location>
        <begin position="1"/>
        <end position="23"/>
    </location>
</feature>
<dbReference type="SMART" id="SM00034">
    <property type="entry name" value="CLECT"/>
    <property type="match status" value="1"/>
</dbReference>
<reference evidence="5 6" key="1">
    <citation type="submission" date="2018-08" db="EMBL/GenBank/DDBJ databases">
        <authorList>
            <person name="Laetsch R D."/>
            <person name="Stevens L."/>
            <person name="Kumar S."/>
            <person name="Blaxter L. M."/>
        </authorList>
    </citation>
    <scope>NUCLEOTIDE SEQUENCE [LARGE SCALE GENOMIC DNA]</scope>
</reference>
<dbReference type="SUPFAM" id="SSF56436">
    <property type="entry name" value="C-type lectin-like"/>
    <property type="match status" value="1"/>
</dbReference>
<evidence type="ECO:0000313" key="6">
    <source>
        <dbReference type="Proteomes" id="UP000276991"/>
    </source>
</evidence>
<feature type="region of interest" description="Disordered" evidence="2">
    <location>
        <begin position="448"/>
        <end position="476"/>
    </location>
</feature>
<dbReference type="InterPro" id="IPR016187">
    <property type="entry name" value="CTDL_fold"/>
</dbReference>
<organism evidence="5 6">
    <name type="scientific">Acanthocheilonema viteae</name>
    <name type="common">Filarial nematode worm</name>
    <name type="synonym">Dipetalonema viteae</name>
    <dbReference type="NCBI Taxonomy" id="6277"/>
    <lineage>
        <taxon>Eukaryota</taxon>
        <taxon>Metazoa</taxon>
        <taxon>Ecdysozoa</taxon>
        <taxon>Nematoda</taxon>
        <taxon>Chromadorea</taxon>
        <taxon>Rhabditida</taxon>
        <taxon>Spirurina</taxon>
        <taxon>Spiruromorpha</taxon>
        <taxon>Filarioidea</taxon>
        <taxon>Onchocercidae</taxon>
        <taxon>Acanthocheilonema</taxon>
    </lineage>
</organism>
<evidence type="ECO:0000313" key="5">
    <source>
        <dbReference type="EMBL" id="VBB31485.1"/>
    </source>
</evidence>